<evidence type="ECO:0000256" key="4">
    <source>
        <dbReference type="ARBA" id="ARBA00019076"/>
    </source>
</evidence>
<sequence>MNMIQALLISTVFSWLMTLALIVAVWALARQVGVLHERIRPVGALSLGKAIQAGEQAPGFNLPSLTGGSVSLGGASLMGQSTLLFFLSESCPVCKTLLPVLKSLAQHERAQLRIVLASDGEPQAHRSFIEAQQLWAFPYLLSREVGLAYQISKLPYGVLIDAQGTVAAHGLINSREHLESLLEAQALGHSSIQSLQATQQAPGDSLYKQVH</sequence>
<evidence type="ECO:0000256" key="2">
    <source>
        <dbReference type="ARBA" id="ARBA00004167"/>
    </source>
</evidence>
<evidence type="ECO:0000259" key="8">
    <source>
        <dbReference type="PROSITE" id="PS51352"/>
    </source>
</evidence>
<evidence type="ECO:0000313" key="9">
    <source>
        <dbReference type="EMBL" id="WMN20670.1"/>
    </source>
</evidence>
<dbReference type="PROSITE" id="PS51352">
    <property type="entry name" value="THIOREDOXIN_2"/>
    <property type="match status" value="1"/>
</dbReference>
<evidence type="ECO:0000256" key="6">
    <source>
        <dbReference type="ARBA" id="ARBA00022989"/>
    </source>
</evidence>
<gene>
    <name evidence="9" type="primary">mauD</name>
    <name evidence="9" type="ORF">QL104_15115</name>
</gene>
<dbReference type="Gene3D" id="3.40.30.10">
    <property type="entry name" value="Glutaredoxin"/>
    <property type="match status" value="1"/>
</dbReference>
<dbReference type="EMBL" id="CP133164">
    <property type="protein sequence ID" value="WMN20670.1"/>
    <property type="molecule type" value="Genomic_DNA"/>
</dbReference>
<feature type="domain" description="Thioredoxin" evidence="8">
    <location>
        <begin position="51"/>
        <end position="187"/>
    </location>
</feature>
<comment type="function">
    <text evidence="1">May be specifically involved in the processing, transport, and/or maturation of the MADH beta-subunit.</text>
</comment>
<dbReference type="InterPro" id="IPR013478">
    <property type="entry name" value="MeN_DH_accessory"/>
</dbReference>
<dbReference type="InterPro" id="IPR036249">
    <property type="entry name" value="Thioredoxin-like_sf"/>
</dbReference>
<proteinExistence type="predicted"/>
<protein>
    <recommendedName>
        <fullName evidence="4">Methylamine utilization protein MauD</fullName>
    </recommendedName>
</protein>
<dbReference type="RefSeq" id="WP_256592348.1">
    <property type="nucleotide sequence ID" value="NZ_CP133164.1"/>
</dbReference>
<evidence type="ECO:0000256" key="7">
    <source>
        <dbReference type="ARBA" id="ARBA00023136"/>
    </source>
</evidence>
<dbReference type="SUPFAM" id="SSF52833">
    <property type="entry name" value="Thioredoxin-like"/>
    <property type="match status" value="1"/>
</dbReference>
<evidence type="ECO:0000256" key="1">
    <source>
        <dbReference type="ARBA" id="ARBA00003475"/>
    </source>
</evidence>
<keyword evidence="10" id="KW-1185">Reference proteome</keyword>
<keyword evidence="6" id="KW-1133">Transmembrane helix</keyword>
<dbReference type="Pfam" id="PF00578">
    <property type="entry name" value="AhpC-TSA"/>
    <property type="match status" value="1"/>
</dbReference>
<reference evidence="9 10" key="1">
    <citation type="journal article" date="2023" name="Access Microbiol">
        <title>The genome of a steinernematid-associated Pseudomonas piscis bacterium encodes the biosynthesis of insect toxins.</title>
        <authorList>
            <person name="Awori R.M."/>
            <person name="Hendre P."/>
            <person name="Amugune N.O."/>
        </authorList>
    </citation>
    <scope>NUCLEOTIDE SEQUENCE [LARGE SCALE GENOMIC DNA]</scope>
    <source>
        <strain evidence="9 10">75</strain>
    </source>
</reference>
<name>A0ABY9NQW1_9PSED</name>
<dbReference type="PANTHER" id="PTHR42852">
    <property type="entry name" value="THIOL:DISULFIDE INTERCHANGE PROTEIN DSBE"/>
    <property type="match status" value="1"/>
</dbReference>
<evidence type="ECO:0000256" key="3">
    <source>
        <dbReference type="ARBA" id="ARBA00004856"/>
    </source>
</evidence>
<organism evidence="9 10">
    <name type="scientific">Pseudomonas piscis</name>
    <dbReference type="NCBI Taxonomy" id="2614538"/>
    <lineage>
        <taxon>Bacteria</taxon>
        <taxon>Pseudomonadati</taxon>
        <taxon>Pseudomonadota</taxon>
        <taxon>Gammaproteobacteria</taxon>
        <taxon>Pseudomonadales</taxon>
        <taxon>Pseudomonadaceae</taxon>
        <taxon>Pseudomonas</taxon>
    </lineage>
</organism>
<evidence type="ECO:0000313" key="10">
    <source>
        <dbReference type="Proteomes" id="UP001237292"/>
    </source>
</evidence>
<dbReference type="NCBIfam" id="TIGR02661">
    <property type="entry name" value="MauD"/>
    <property type="match status" value="1"/>
</dbReference>
<dbReference type="InterPro" id="IPR013766">
    <property type="entry name" value="Thioredoxin_domain"/>
</dbReference>
<keyword evidence="7" id="KW-0472">Membrane</keyword>
<comment type="pathway">
    <text evidence="3">One-carbon metabolism; methylamine degradation.</text>
</comment>
<dbReference type="InterPro" id="IPR050553">
    <property type="entry name" value="Thioredoxin_ResA/DsbE_sf"/>
</dbReference>
<accession>A0ABY9NQW1</accession>
<comment type="subcellular location">
    <subcellularLocation>
        <location evidence="2">Membrane</location>
        <topology evidence="2">Single-pass membrane protein</topology>
    </subcellularLocation>
</comment>
<dbReference type="InterPro" id="IPR000866">
    <property type="entry name" value="AhpC/TSA"/>
</dbReference>
<dbReference type="PANTHER" id="PTHR42852:SF17">
    <property type="entry name" value="THIOREDOXIN-LIKE PROTEIN HI_1115"/>
    <property type="match status" value="1"/>
</dbReference>
<evidence type="ECO:0000256" key="5">
    <source>
        <dbReference type="ARBA" id="ARBA00022692"/>
    </source>
</evidence>
<dbReference type="Proteomes" id="UP001237292">
    <property type="component" value="Chromosome"/>
</dbReference>
<keyword evidence="5" id="KW-0812">Transmembrane</keyword>